<accession>A0A9D3YNJ5</accession>
<evidence type="ECO:0000256" key="1">
    <source>
        <dbReference type="SAM" id="MobiDB-lite"/>
    </source>
</evidence>
<keyword evidence="3" id="KW-1185">Reference proteome</keyword>
<dbReference type="EMBL" id="JAIWYP010000015">
    <property type="protein sequence ID" value="KAH3704084.1"/>
    <property type="molecule type" value="Genomic_DNA"/>
</dbReference>
<comment type="caution">
    <text evidence="2">The sequence shown here is derived from an EMBL/GenBank/DDBJ whole genome shotgun (WGS) entry which is preliminary data.</text>
</comment>
<organism evidence="2 3">
    <name type="scientific">Dreissena polymorpha</name>
    <name type="common">Zebra mussel</name>
    <name type="synonym">Mytilus polymorpha</name>
    <dbReference type="NCBI Taxonomy" id="45954"/>
    <lineage>
        <taxon>Eukaryota</taxon>
        <taxon>Metazoa</taxon>
        <taxon>Spiralia</taxon>
        <taxon>Lophotrochozoa</taxon>
        <taxon>Mollusca</taxon>
        <taxon>Bivalvia</taxon>
        <taxon>Autobranchia</taxon>
        <taxon>Heteroconchia</taxon>
        <taxon>Euheterodonta</taxon>
        <taxon>Imparidentia</taxon>
        <taxon>Neoheterodontei</taxon>
        <taxon>Myida</taxon>
        <taxon>Dreissenoidea</taxon>
        <taxon>Dreissenidae</taxon>
        <taxon>Dreissena</taxon>
    </lineage>
</organism>
<gene>
    <name evidence="2" type="ORF">DPMN_079139</name>
</gene>
<feature type="region of interest" description="Disordered" evidence="1">
    <location>
        <begin position="67"/>
        <end position="133"/>
    </location>
</feature>
<feature type="compositionally biased region" description="Polar residues" evidence="1">
    <location>
        <begin position="80"/>
        <end position="98"/>
    </location>
</feature>
<dbReference type="AlphaFoldDB" id="A0A9D3YNJ5"/>
<dbReference type="Proteomes" id="UP000828390">
    <property type="component" value="Unassembled WGS sequence"/>
</dbReference>
<reference evidence="2" key="1">
    <citation type="journal article" date="2019" name="bioRxiv">
        <title>The Genome of the Zebra Mussel, Dreissena polymorpha: A Resource for Invasive Species Research.</title>
        <authorList>
            <person name="McCartney M.A."/>
            <person name="Auch B."/>
            <person name="Kono T."/>
            <person name="Mallez S."/>
            <person name="Zhang Y."/>
            <person name="Obille A."/>
            <person name="Becker A."/>
            <person name="Abrahante J.E."/>
            <person name="Garbe J."/>
            <person name="Badalamenti J.P."/>
            <person name="Herman A."/>
            <person name="Mangelson H."/>
            <person name="Liachko I."/>
            <person name="Sullivan S."/>
            <person name="Sone E.D."/>
            <person name="Koren S."/>
            <person name="Silverstein K.A.T."/>
            <person name="Beckman K.B."/>
            <person name="Gohl D.M."/>
        </authorList>
    </citation>
    <scope>NUCLEOTIDE SEQUENCE</scope>
    <source>
        <strain evidence="2">Duluth1</strain>
        <tissue evidence="2">Whole animal</tissue>
    </source>
</reference>
<evidence type="ECO:0000313" key="3">
    <source>
        <dbReference type="Proteomes" id="UP000828390"/>
    </source>
</evidence>
<protein>
    <submittedName>
        <fullName evidence="2">Uncharacterized protein</fullName>
    </submittedName>
</protein>
<feature type="non-terminal residue" evidence="2">
    <location>
        <position position="133"/>
    </location>
</feature>
<evidence type="ECO:0000313" key="2">
    <source>
        <dbReference type="EMBL" id="KAH3704084.1"/>
    </source>
</evidence>
<name>A0A9D3YNJ5_DREPO</name>
<reference evidence="2" key="2">
    <citation type="submission" date="2020-11" db="EMBL/GenBank/DDBJ databases">
        <authorList>
            <person name="McCartney M.A."/>
            <person name="Auch B."/>
            <person name="Kono T."/>
            <person name="Mallez S."/>
            <person name="Becker A."/>
            <person name="Gohl D.M."/>
            <person name="Silverstein K.A.T."/>
            <person name="Koren S."/>
            <person name="Bechman K.B."/>
            <person name="Herman A."/>
            <person name="Abrahante J.E."/>
            <person name="Garbe J."/>
        </authorList>
    </citation>
    <scope>NUCLEOTIDE SEQUENCE</scope>
    <source>
        <strain evidence="2">Duluth1</strain>
        <tissue evidence="2">Whole animal</tissue>
    </source>
</reference>
<sequence length="133" mass="14523">PQETVGSLEMREVLSKQLEDVMAQNTSKAVGECDGSEHRLEDVMAQNTSKAVGGCDGSEHLEDVMAQNTGKRRRRGSKRLNCSGQVGTPEDSSASSGAKSRRTEERVAVVERNSAENQPSQSVHVVWDDPIRR</sequence>
<proteinExistence type="predicted"/>